<evidence type="ECO:0000313" key="3">
    <source>
        <dbReference type="Proteomes" id="UP000309117"/>
    </source>
</evidence>
<feature type="domain" description="Virulence-associated protein E-like" evidence="1">
    <location>
        <begin position="142"/>
        <end position="358"/>
    </location>
</feature>
<name>A0A4S2BRY0_9LACO</name>
<proteinExistence type="predicted"/>
<comment type="caution">
    <text evidence="2">The sequence shown here is derived from an EMBL/GenBank/DDBJ whole genome shotgun (WGS) entry which is preliminary data.</text>
</comment>
<reference evidence="2 3" key="1">
    <citation type="submission" date="2019-04" db="EMBL/GenBank/DDBJ databases">
        <title>Microbes associate with the intestines of laboratory mice.</title>
        <authorList>
            <person name="Navarre W."/>
            <person name="Wong E."/>
            <person name="Huang K."/>
            <person name="Tropini C."/>
            <person name="Ng K."/>
            <person name="Yu B."/>
        </authorList>
    </citation>
    <scope>NUCLEOTIDE SEQUENCE [LARGE SCALE GENOMIC DNA]</scope>
    <source>
        <strain evidence="2 3">NM61_E11</strain>
    </source>
</reference>
<dbReference type="AlphaFoldDB" id="A0A4S2BRY0"/>
<dbReference type="EMBL" id="SRYV01000001">
    <property type="protein sequence ID" value="TGY17571.1"/>
    <property type="molecule type" value="Genomic_DNA"/>
</dbReference>
<dbReference type="Proteomes" id="UP000309117">
    <property type="component" value="Unassembled WGS sequence"/>
</dbReference>
<evidence type="ECO:0000259" key="1">
    <source>
        <dbReference type="Pfam" id="PF05272"/>
    </source>
</evidence>
<dbReference type="PANTHER" id="PTHR34985">
    <property type="entry name" value="SLR0554 PROTEIN"/>
    <property type="match status" value="1"/>
</dbReference>
<gene>
    <name evidence="2" type="ORF">E5351_00225</name>
</gene>
<dbReference type="PANTHER" id="PTHR34985:SF1">
    <property type="entry name" value="SLR0554 PROTEIN"/>
    <property type="match status" value="1"/>
</dbReference>
<organism evidence="2 3">
    <name type="scientific">Lactobacillus intestinalis</name>
    <dbReference type="NCBI Taxonomy" id="151781"/>
    <lineage>
        <taxon>Bacteria</taxon>
        <taxon>Bacillati</taxon>
        <taxon>Bacillota</taxon>
        <taxon>Bacilli</taxon>
        <taxon>Lactobacillales</taxon>
        <taxon>Lactobacillaceae</taxon>
        <taxon>Lactobacillus</taxon>
    </lineage>
</organism>
<evidence type="ECO:0000313" key="2">
    <source>
        <dbReference type="EMBL" id="TGY17571.1"/>
    </source>
</evidence>
<sequence>MTKNKTIKLNQENANKLKQEQNHRTLFEETKDGSLKTTSIKNIVLILKTDENLQGLFKFNEFTSEIDVVKDVKLETSIGILKIYKGRYTDQVINTVELYIESSKKYRGAVFKNQVIDQGVTNVAHMNTYNPVIEYMNKAYALWDKKHRLETYFVDYLGAPNEETTRLITTLWFMGAVAKAYNPKVKFDFVLDLVGGQGVGKTSLLQKTAPLGLYTDQFNTFSNKDDFEVMKNALIVNDDEMTASNDASFEEIKKFITMQQFEYRKAYAHKSDIFLKKFVIARTTNEIRHLKDRSGDRRFISIFANADKQKKSPITDLNDEYVQQVWGEAVWLYKNTKEPFLLDKHQRELLAENRKQFRYTSGLEDELNTVLENKFAKKEFISNYELAFEIFKDRDALSRNTKDARDVRYFMEHLGYEVGARKKVDGKTVAGFAKKLH</sequence>
<accession>A0A4S2BRY0</accession>
<dbReference type="InterPro" id="IPR007936">
    <property type="entry name" value="VapE-like_dom"/>
</dbReference>
<dbReference type="Pfam" id="PF05272">
    <property type="entry name" value="VapE-like_dom"/>
    <property type="match status" value="1"/>
</dbReference>
<dbReference type="RefSeq" id="WP_004042397.1">
    <property type="nucleotide sequence ID" value="NZ_AQFR02000003.1"/>
</dbReference>
<protein>
    <recommendedName>
        <fullName evidence="1">Virulence-associated protein E-like domain-containing protein</fullName>
    </recommendedName>
</protein>